<proteinExistence type="predicted"/>
<name>A0A8S1X326_PAROT</name>
<protein>
    <submittedName>
        <fullName evidence="1">Uncharacterized protein</fullName>
    </submittedName>
</protein>
<keyword evidence="2" id="KW-1185">Reference proteome</keyword>
<comment type="caution">
    <text evidence="1">The sequence shown here is derived from an EMBL/GenBank/DDBJ whole genome shotgun (WGS) entry which is preliminary data.</text>
</comment>
<gene>
    <name evidence="1" type="ORF">POCTA_138.1.T1020179</name>
</gene>
<dbReference type="AlphaFoldDB" id="A0A8S1X326"/>
<evidence type="ECO:0000313" key="1">
    <source>
        <dbReference type="EMBL" id="CAD8192646.1"/>
    </source>
</evidence>
<dbReference type="Proteomes" id="UP000683925">
    <property type="component" value="Unassembled WGS sequence"/>
</dbReference>
<reference evidence="1" key="1">
    <citation type="submission" date="2021-01" db="EMBL/GenBank/DDBJ databases">
        <authorList>
            <consortium name="Genoscope - CEA"/>
            <person name="William W."/>
        </authorList>
    </citation>
    <scope>NUCLEOTIDE SEQUENCE</scope>
</reference>
<accession>A0A8S1X326</accession>
<dbReference type="EMBL" id="CAJJDP010000102">
    <property type="protein sequence ID" value="CAD8192646.1"/>
    <property type="molecule type" value="Genomic_DNA"/>
</dbReference>
<evidence type="ECO:0000313" key="2">
    <source>
        <dbReference type="Proteomes" id="UP000683925"/>
    </source>
</evidence>
<organism evidence="1 2">
    <name type="scientific">Paramecium octaurelia</name>
    <dbReference type="NCBI Taxonomy" id="43137"/>
    <lineage>
        <taxon>Eukaryota</taxon>
        <taxon>Sar</taxon>
        <taxon>Alveolata</taxon>
        <taxon>Ciliophora</taxon>
        <taxon>Intramacronucleata</taxon>
        <taxon>Oligohymenophorea</taxon>
        <taxon>Peniculida</taxon>
        <taxon>Parameciidae</taxon>
        <taxon>Paramecium</taxon>
    </lineage>
</organism>
<sequence length="54" mass="6730">MKILSKNKRRRKNELQVKYKEMRDEKTSTVISLRLKQYQNLIQIEEQMQYIQTQ</sequence>